<dbReference type="PROSITE" id="PS50280">
    <property type="entry name" value="SET"/>
    <property type="match status" value="1"/>
</dbReference>
<dbReference type="RefSeq" id="XP_040800697.1">
    <property type="nucleotide sequence ID" value="XM_040941348.1"/>
</dbReference>
<feature type="compositionally biased region" description="Low complexity" evidence="1">
    <location>
        <begin position="133"/>
        <end position="148"/>
    </location>
</feature>
<dbReference type="PANTHER" id="PTHR13271:SF137">
    <property type="entry name" value="SET DOMAIN-CONTAINING PROTEIN"/>
    <property type="match status" value="1"/>
</dbReference>
<accession>A0A8G1RMB6</accession>
<sequence length="443" mass="50651">MRPTWWPGEQHEAFTEWALSQGIIINGVSPARFPGRGLGMIATRRIEKDEAIVTVPHEAMLTPSRIPTSFSSRFPDGTPTHALYAAYLTNGDPADLEAYTLWRRTWPTRADFEASMPILWPASFRHPTKSEHSSSSSSSSAPPKSDAPALLLPPSISSQWTTIPPHPCAHDYGTTHQNLLAQQEQRLRRDWDMAVAVFPNTDWDQFSYHWLIVNTRSFFYLMPGQEPPEDRNDAMALLPFADYFNHSDVACNVKFDGLHYVFRAAKEYDEGDEIYMSYGPHPNDFLFTEYGFYLEENESETLYLDAIIFKDLGPKLQEELDFHQYLGYITVANPGPIRNYQLTAGGVCYRTEIAAAITYITPKDWQDHVLGYSSQSVDERRSAKVVRNWIGAYIEEADTAIRYLDSVLSGKSDQFHLEKVQMLLNRWRQIRRLCFQALDTVPC</sequence>
<feature type="domain" description="SET" evidence="2">
    <location>
        <begin position="26"/>
        <end position="279"/>
    </location>
</feature>
<dbReference type="GO" id="GO:0016279">
    <property type="term" value="F:protein-lysine N-methyltransferase activity"/>
    <property type="evidence" value="ECO:0007669"/>
    <property type="project" value="UniProtKB-ARBA"/>
</dbReference>
<organism evidence="3 4">
    <name type="scientific">Aspergillus fijiensis CBS 313.89</name>
    <dbReference type="NCBI Taxonomy" id="1448319"/>
    <lineage>
        <taxon>Eukaryota</taxon>
        <taxon>Fungi</taxon>
        <taxon>Dikarya</taxon>
        <taxon>Ascomycota</taxon>
        <taxon>Pezizomycotina</taxon>
        <taxon>Eurotiomycetes</taxon>
        <taxon>Eurotiomycetidae</taxon>
        <taxon>Eurotiales</taxon>
        <taxon>Aspergillaceae</taxon>
        <taxon>Aspergillus</taxon>
    </lineage>
</organism>
<keyword evidence="4" id="KW-1185">Reference proteome</keyword>
<dbReference type="GeneID" id="63858681"/>
<evidence type="ECO:0000259" key="2">
    <source>
        <dbReference type="PROSITE" id="PS50280"/>
    </source>
</evidence>
<dbReference type="SUPFAM" id="SSF82199">
    <property type="entry name" value="SET domain"/>
    <property type="match status" value="1"/>
</dbReference>
<evidence type="ECO:0000313" key="4">
    <source>
        <dbReference type="Proteomes" id="UP000249789"/>
    </source>
</evidence>
<evidence type="ECO:0000313" key="3">
    <source>
        <dbReference type="EMBL" id="RAK76687.1"/>
    </source>
</evidence>
<dbReference type="PANTHER" id="PTHR13271">
    <property type="entry name" value="UNCHARACTERIZED PUTATIVE METHYLTRANSFERASE"/>
    <property type="match status" value="1"/>
</dbReference>
<proteinExistence type="predicted"/>
<dbReference type="EMBL" id="KZ824647">
    <property type="protein sequence ID" value="RAK76687.1"/>
    <property type="molecule type" value="Genomic_DNA"/>
</dbReference>
<dbReference type="Gene3D" id="3.90.1410.10">
    <property type="entry name" value="set domain protein methyltransferase, domain 1"/>
    <property type="match status" value="1"/>
</dbReference>
<dbReference type="SMART" id="SM00317">
    <property type="entry name" value="SET"/>
    <property type="match status" value="1"/>
</dbReference>
<dbReference type="Proteomes" id="UP000249789">
    <property type="component" value="Unassembled WGS sequence"/>
</dbReference>
<reference evidence="3 4" key="1">
    <citation type="submission" date="2018-02" db="EMBL/GenBank/DDBJ databases">
        <title>The genomes of Aspergillus section Nigri reveals drivers in fungal speciation.</title>
        <authorList>
            <consortium name="DOE Joint Genome Institute"/>
            <person name="Vesth T.C."/>
            <person name="Nybo J."/>
            <person name="Theobald S."/>
            <person name="Brandl J."/>
            <person name="Frisvad J.C."/>
            <person name="Nielsen K.F."/>
            <person name="Lyhne E.K."/>
            <person name="Kogle M.E."/>
            <person name="Kuo A."/>
            <person name="Riley R."/>
            <person name="Clum A."/>
            <person name="Nolan M."/>
            <person name="Lipzen A."/>
            <person name="Salamov A."/>
            <person name="Henrissat B."/>
            <person name="Wiebenga A."/>
            <person name="De vries R.P."/>
            <person name="Grigoriev I.V."/>
            <person name="Mortensen U.H."/>
            <person name="Andersen M.R."/>
            <person name="Baker S.E."/>
        </authorList>
    </citation>
    <scope>NUCLEOTIDE SEQUENCE [LARGE SCALE GENOMIC DNA]</scope>
    <source>
        <strain evidence="3 4">CBS 313.89</strain>
    </source>
</reference>
<protein>
    <submittedName>
        <fullName evidence="3">Putative SET domain-containing protein</fullName>
    </submittedName>
</protein>
<name>A0A8G1RMB6_9EURO</name>
<dbReference type="VEuPathDB" id="FungiDB:BO72DRAFT_379459"/>
<dbReference type="InterPro" id="IPR001214">
    <property type="entry name" value="SET_dom"/>
</dbReference>
<feature type="region of interest" description="Disordered" evidence="1">
    <location>
        <begin position="129"/>
        <end position="148"/>
    </location>
</feature>
<evidence type="ECO:0000256" key="1">
    <source>
        <dbReference type="SAM" id="MobiDB-lite"/>
    </source>
</evidence>
<dbReference type="OrthoDB" id="341421at2759"/>
<dbReference type="InterPro" id="IPR046341">
    <property type="entry name" value="SET_dom_sf"/>
</dbReference>
<dbReference type="Pfam" id="PF00856">
    <property type="entry name" value="SET"/>
    <property type="match status" value="1"/>
</dbReference>
<gene>
    <name evidence="3" type="ORF">BO72DRAFT_379459</name>
</gene>
<dbReference type="InterPro" id="IPR050600">
    <property type="entry name" value="SETD3_SETD6_MTase"/>
</dbReference>
<dbReference type="AlphaFoldDB" id="A0A8G1RMB6"/>